<evidence type="ECO:0000313" key="2">
    <source>
        <dbReference type="EMBL" id="SMP61558.1"/>
    </source>
</evidence>
<feature type="domain" description="DUF58" evidence="1">
    <location>
        <begin position="52"/>
        <end position="254"/>
    </location>
</feature>
<dbReference type="InterPro" id="IPR036465">
    <property type="entry name" value="vWFA_dom_sf"/>
</dbReference>
<dbReference type="Proteomes" id="UP001158049">
    <property type="component" value="Unassembled WGS sequence"/>
</dbReference>
<name>A0ABY1Q7U6_9BURK</name>
<protein>
    <recommendedName>
        <fullName evidence="1">DUF58 domain-containing protein</fullName>
    </recommendedName>
</protein>
<dbReference type="PANTHER" id="PTHR33608:SF6">
    <property type="entry name" value="BLL2464 PROTEIN"/>
    <property type="match status" value="1"/>
</dbReference>
<comment type="caution">
    <text evidence="2">The sequence shown here is derived from an EMBL/GenBank/DDBJ whole genome shotgun (WGS) entry which is preliminary data.</text>
</comment>
<evidence type="ECO:0000259" key="1">
    <source>
        <dbReference type="Pfam" id="PF01882"/>
    </source>
</evidence>
<sequence>MQAPGTMDPIAFFYRIPGRSGAHRPGAHQASTNGAGHAFHSHARLFDLPDPRRLDVRASLRAGRGEWLVRTYRQRAAITLRLLVDISASMQVGAPLRKLDIAAQIAESAGHSAFAVGDAVGLLAFDAAHREDLYFPVVHSRGAGMQMRLAIAACTPGRTAGCGLVETARQLAGRRELVLLVSDFHWPLAVMAEAMDMLSHAWLVPLVVWDRTELAPPPVDGFVTLRDAETGAATPVWVNARLRQRWAAQLENRRRALDALFGSRGLQPLYLDGGFDAAALSRYFVEQTP</sequence>
<dbReference type="PANTHER" id="PTHR33608">
    <property type="entry name" value="BLL2464 PROTEIN"/>
    <property type="match status" value="1"/>
</dbReference>
<dbReference type="InterPro" id="IPR002881">
    <property type="entry name" value="DUF58"/>
</dbReference>
<keyword evidence="3" id="KW-1185">Reference proteome</keyword>
<accession>A0ABY1Q7U6</accession>
<dbReference type="EMBL" id="FXUL01000007">
    <property type="protein sequence ID" value="SMP61558.1"/>
    <property type="molecule type" value="Genomic_DNA"/>
</dbReference>
<dbReference type="SUPFAM" id="SSF53300">
    <property type="entry name" value="vWA-like"/>
    <property type="match status" value="1"/>
</dbReference>
<proteinExistence type="predicted"/>
<reference evidence="2 3" key="1">
    <citation type="submission" date="2017-05" db="EMBL/GenBank/DDBJ databases">
        <authorList>
            <person name="Varghese N."/>
            <person name="Submissions S."/>
        </authorList>
    </citation>
    <scope>NUCLEOTIDE SEQUENCE [LARGE SCALE GENOMIC DNA]</scope>
    <source>
        <strain evidence="2 3">DSM 26001</strain>
    </source>
</reference>
<organism evidence="2 3">
    <name type="scientific">Noviherbaspirillum suwonense</name>
    <dbReference type="NCBI Taxonomy" id="1224511"/>
    <lineage>
        <taxon>Bacteria</taxon>
        <taxon>Pseudomonadati</taxon>
        <taxon>Pseudomonadota</taxon>
        <taxon>Betaproteobacteria</taxon>
        <taxon>Burkholderiales</taxon>
        <taxon>Oxalobacteraceae</taxon>
        <taxon>Noviherbaspirillum</taxon>
    </lineage>
</organism>
<evidence type="ECO:0000313" key="3">
    <source>
        <dbReference type="Proteomes" id="UP001158049"/>
    </source>
</evidence>
<gene>
    <name evidence="2" type="ORF">SAMN06295970_107169</name>
</gene>
<dbReference type="Pfam" id="PF01882">
    <property type="entry name" value="DUF58"/>
    <property type="match status" value="1"/>
</dbReference>